<dbReference type="InterPro" id="IPR032466">
    <property type="entry name" value="Metal_Hydrolase"/>
</dbReference>
<dbReference type="Gene3D" id="3.30.1490.130">
    <property type="entry name" value="D-aminoacylase. Domain 3"/>
    <property type="match status" value="1"/>
</dbReference>
<dbReference type="CDD" id="cd01297">
    <property type="entry name" value="D-aminoacylase"/>
    <property type="match status" value="1"/>
</dbReference>
<feature type="domain" description="Amidohydrolase 3" evidence="2">
    <location>
        <begin position="78"/>
        <end position="303"/>
    </location>
</feature>
<dbReference type="Gene3D" id="2.30.40.10">
    <property type="entry name" value="Urease, subunit C, domain 1"/>
    <property type="match status" value="1"/>
</dbReference>
<dbReference type="SUPFAM" id="SSF51338">
    <property type="entry name" value="Composite domain of metallo-dependent hydrolases"/>
    <property type="match status" value="1"/>
</dbReference>
<comment type="caution">
    <text evidence="3">The sequence shown here is derived from an EMBL/GenBank/DDBJ whole genome shotgun (WGS) entry which is preliminary data.</text>
</comment>
<dbReference type="Gene3D" id="3.20.20.140">
    <property type="entry name" value="Metal-dependent hydrolases"/>
    <property type="match status" value="1"/>
</dbReference>
<dbReference type="PANTHER" id="PTHR11647">
    <property type="entry name" value="HYDRANTOINASE/DIHYDROPYRIMIDINASE FAMILY MEMBER"/>
    <property type="match status" value="1"/>
</dbReference>
<evidence type="ECO:0000259" key="2">
    <source>
        <dbReference type="Pfam" id="PF07969"/>
    </source>
</evidence>
<reference evidence="4" key="1">
    <citation type="journal article" date="2019" name="Int. J. Syst. Evol. Microbiol.">
        <title>The Global Catalogue of Microorganisms (GCM) 10K type strain sequencing project: providing services to taxonomists for standard genome sequencing and annotation.</title>
        <authorList>
            <consortium name="The Broad Institute Genomics Platform"/>
            <consortium name="The Broad Institute Genome Sequencing Center for Infectious Disease"/>
            <person name="Wu L."/>
            <person name="Ma J."/>
        </authorList>
    </citation>
    <scope>NUCLEOTIDE SEQUENCE [LARGE SCALE GENOMIC DNA]</scope>
    <source>
        <strain evidence="4">KCTC 62164</strain>
    </source>
</reference>
<dbReference type="PANTHER" id="PTHR11647:SF1">
    <property type="entry name" value="COLLAPSIN RESPONSE MEDIATOR PROTEIN"/>
    <property type="match status" value="1"/>
</dbReference>
<feature type="chain" id="PRO_5045887731" evidence="1">
    <location>
        <begin position="19"/>
        <end position="519"/>
    </location>
</feature>
<evidence type="ECO:0000313" key="3">
    <source>
        <dbReference type="EMBL" id="MFC3053615.1"/>
    </source>
</evidence>
<dbReference type="InterPro" id="IPR011059">
    <property type="entry name" value="Metal-dep_hydrolase_composite"/>
</dbReference>
<dbReference type="InterPro" id="IPR023100">
    <property type="entry name" value="D-aminoacylase_insert_dom_sf"/>
</dbReference>
<dbReference type="RefSeq" id="WP_194215435.1">
    <property type="nucleotide sequence ID" value="NZ_CP061205.1"/>
</dbReference>
<evidence type="ECO:0000313" key="4">
    <source>
        <dbReference type="Proteomes" id="UP001595444"/>
    </source>
</evidence>
<gene>
    <name evidence="3" type="ORF">ACFOKA_17070</name>
</gene>
<dbReference type="Pfam" id="PF07969">
    <property type="entry name" value="Amidohydro_3"/>
    <property type="match status" value="2"/>
</dbReference>
<feature type="signal peptide" evidence="1">
    <location>
        <begin position="1"/>
        <end position="18"/>
    </location>
</feature>
<dbReference type="Proteomes" id="UP001595444">
    <property type="component" value="Unassembled WGS sequence"/>
</dbReference>
<keyword evidence="4" id="KW-1185">Reference proteome</keyword>
<proteinExistence type="predicted"/>
<dbReference type="InterPro" id="IPR050378">
    <property type="entry name" value="Metallo-dep_Hydrolases_sf"/>
</dbReference>
<protein>
    <submittedName>
        <fullName evidence="3">Amidohydrolase family protein</fullName>
    </submittedName>
</protein>
<sequence length="519" mass="56488">MRSIIPSCIRICSIYGFALLGLAACGESQDRAPTPTSFLIENASVIDGTGSAAHRISVRVDGEQIIAVGDLNAMAGERIIDASGLVLAPGFIDTHNHHDWSMKEDPTLLPAVSQGITTIIVGQDGSSSVPISSMYAFLEKSPVALNYASYVGHNTVREQVMGDDNKRPATQAEIEQMADLVRRDITAGALGLSSGLEYDPGIYSSTGEVLTLAKAAASLGGRYISHMRSEDRAIWPAVEELIEIGRETGMPVQVSHIKLAMRSLWGKADDMIALLDAARAEGIDVTADIYPYDYWASSLEVLLPNRDFENRADFEFALSELVQPDDYYLIQFAPAPTLVGKSMGEIARARGEDPIDTYMALLKEVHAWEKANPESGMETEGVMGRSMRTDDVKKLMLWPHTNICSDGTYEGHPRGYGTYPRILGRFVRDEHVMPLEVAIHKMTGLAASHMGITDRGLIKEGYKADLVLFDADTIIDNATIAEATKLSTGIQNVWVNGTLVYNTGNATGEYPGQIIRYVP</sequence>
<keyword evidence="1" id="KW-0732">Signal</keyword>
<feature type="domain" description="Amidohydrolase 3" evidence="2">
    <location>
        <begin position="342"/>
        <end position="501"/>
    </location>
</feature>
<dbReference type="SUPFAM" id="SSF51556">
    <property type="entry name" value="Metallo-dependent hydrolases"/>
    <property type="match status" value="1"/>
</dbReference>
<organism evidence="3 4">
    <name type="scientific">Kordiimonas pumila</name>
    <dbReference type="NCBI Taxonomy" id="2161677"/>
    <lineage>
        <taxon>Bacteria</taxon>
        <taxon>Pseudomonadati</taxon>
        <taxon>Pseudomonadota</taxon>
        <taxon>Alphaproteobacteria</taxon>
        <taxon>Kordiimonadales</taxon>
        <taxon>Kordiimonadaceae</taxon>
        <taxon>Kordiimonas</taxon>
    </lineage>
</organism>
<name>A0ABV7D9N7_9PROT</name>
<accession>A0ABV7D9N7</accession>
<dbReference type="PROSITE" id="PS51257">
    <property type="entry name" value="PROKAR_LIPOPROTEIN"/>
    <property type="match status" value="1"/>
</dbReference>
<dbReference type="InterPro" id="IPR013108">
    <property type="entry name" value="Amidohydro_3"/>
</dbReference>
<dbReference type="EMBL" id="JBHRSL010000027">
    <property type="protein sequence ID" value="MFC3053615.1"/>
    <property type="molecule type" value="Genomic_DNA"/>
</dbReference>
<evidence type="ECO:0000256" key="1">
    <source>
        <dbReference type="SAM" id="SignalP"/>
    </source>
</evidence>